<evidence type="ECO:0000256" key="5">
    <source>
        <dbReference type="ARBA" id="ARBA00022692"/>
    </source>
</evidence>
<feature type="transmembrane region" description="Helical" evidence="10">
    <location>
        <begin position="76"/>
        <end position="101"/>
    </location>
</feature>
<dbReference type="PANTHER" id="PTHR43394">
    <property type="entry name" value="ATP-DEPENDENT PERMEASE MDL1, MITOCHONDRIAL"/>
    <property type="match status" value="1"/>
</dbReference>
<dbReference type="FunFam" id="3.40.50.300:FF:001001">
    <property type="entry name" value="Multidrug ABC transporter ATP-binding protein"/>
    <property type="match status" value="1"/>
</dbReference>
<evidence type="ECO:0000313" key="14">
    <source>
        <dbReference type="Proteomes" id="UP000636960"/>
    </source>
</evidence>
<dbReference type="InterPro" id="IPR027417">
    <property type="entry name" value="P-loop_NTPase"/>
</dbReference>
<evidence type="ECO:0000256" key="7">
    <source>
        <dbReference type="ARBA" id="ARBA00022840"/>
    </source>
</evidence>
<reference evidence="13" key="1">
    <citation type="submission" date="2021-01" db="EMBL/GenBank/DDBJ databases">
        <title>Whole genome shotgun sequence of Actinoplanes rishiriensis NBRC 108556.</title>
        <authorList>
            <person name="Komaki H."/>
            <person name="Tamura T."/>
        </authorList>
    </citation>
    <scope>NUCLEOTIDE SEQUENCE</scope>
    <source>
        <strain evidence="13">NBRC 108556</strain>
    </source>
</reference>
<keyword evidence="5 10" id="KW-0812">Transmembrane</keyword>
<dbReference type="PROSITE" id="PS50893">
    <property type="entry name" value="ABC_TRANSPORTER_2"/>
    <property type="match status" value="1"/>
</dbReference>
<evidence type="ECO:0000313" key="13">
    <source>
        <dbReference type="EMBL" id="GIE98666.1"/>
    </source>
</evidence>
<dbReference type="RefSeq" id="WP_239163166.1">
    <property type="nucleotide sequence ID" value="NZ_BOMV01000064.1"/>
</dbReference>
<dbReference type="CDD" id="cd07346">
    <property type="entry name" value="ABC_6TM_exporters"/>
    <property type="match status" value="1"/>
</dbReference>
<dbReference type="Gene3D" id="1.20.1560.10">
    <property type="entry name" value="ABC transporter type 1, transmembrane domain"/>
    <property type="match status" value="1"/>
</dbReference>
<proteinExistence type="predicted"/>
<dbReference type="InterPro" id="IPR003593">
    <property type="entry name" value="AAA+_ATPase"/>
</dbReference>
<evidence type="ECO:0000256" key="3">
    <source>
        <dbReference type="ARBA" id="ARBA00022475"/>
    </source>
</evidence>
<comment type="caution">
    <text evidence="13">The sequence shown here is derived from an EMBL/GenBank/DDBJ whole genome shotgun (WGS) entry which is preliminary data.</text>
</comment>
<comment type="subcellular location">
    <subcellularLocation>
        <location evidence="1">Cell membrane</location>
        <topology evidence="1">Multi-pass membrane protein</topology>
    </subcellularLocation>
</comment>
<dbReference type="GO" id="GO:0005524">
    <property type="term" value="F:ATP binding"/>
    <property type="evidence" value="ECO:0007669"/>
    <property type="project" value="UniProtKB-KW"/>
</dbReference>
<dbReference type="GO" id="GO:0015421">
    <property type="term" value="F:ABC-type oligopeptide transporter activity"/>
    <property type="evidence" value="ECO:0007669"/>
    <property type="project" value="TreeGrafter"/>
</dbReference>
<accession>A0A919K8R6</accession>
<evidence type="ECO:0000256" key="4">
    <source>
        <dbReference type="ARBA" id="ARBA00022519"/>
    </source>
</evidence>
<name>A0A919K8R6_9ACTN</name>
<evidence type="ECO:0000256" key="6">
    <source>
        <dbReference type="ARBA" id="ARBA00022741"/>
    </source>
</evidence>
<gene>
    <name evidence="13" type="ORF">Ari01nite_61310</name>
</gene>
<dbReference type="InterPro" id="IPR003439">
    <property type="entry name" value="ABC_transporter-like_ATP-bd"/>
</dbReference>
<organism evidence="13 14">
    <name type="scientific">Paractinoplanes rishiriensis</name>
    <dbReference type="NCBI Taxonomy" id="1050105"/>
    <lineage>
        <taxon>Bacteria</taxon>
        <taxon>Bacillati</taxon>
        <taxon>Actinomycetota</taxon>
        <taxon>Actinomycetes</taxon>
        <taxon>Micromonosporales</taxon>
        <taxon>Micromonosporaceae</taxon>
        <taxon>Paractinoplanes</taxon>
    </lineage>
</organism>
<dbReference type="Pfam" id="PF00664">
    <property type="entry name" value="ABC_membrane"/>
    <property type="match status" value="1"/>
</dbReference>
<keyword evidence="7" id="KW-0067">ATP-binding</keyword>
<dbReference type="SUPFAM" id="SSF52540">
    <property type="entry name" value="P-loop containing nucleoside triphosphate hydrolases"/>
    <property type="match status" value="1"/>
</dbReference>
<dbReference type="AlphaFoldDB" id="A0A919K8R6"/>
<evidence type="ECO:0000256" key="1">
    <source>
        <dbReference type="ARBA" id="ARBA00004651"/>
    </source>
</evidence>
<feature type="domain" description="ABC transporter" evidence="11">
    <location>
        <begin position="351"/>
        <end position="585"/>
    </location>
</feature>
<sequence>MTNDPTSGRALLPTATGAQTWAAVRRLLRSRWRLAVLAVAVLATGTAVGLVTIRLLGLIVDLVAAGRPAGALNGPVVALILVAAGQAVAAGWGLTLVARLGEGMVADLRERFVERVLALPLDQVEEAGVGDLTSRVTNDVTAIATAVRSALPELARSVLTIGLTALGLAVLDWRFLVAALLAVPIQWRTVRWYTGRALPLYAGQRVSVGALQHQLQETVGSARTVRVLQLQDRHQELVRARSLDAIDWTMRGVRVLTRFYGRLNLAEFVGLAAVLVTGFLLVRDGSATIGAATVAALYFHSLFVPINTALGLVDDAQAAAASLMRLVGVTDLAAPAGPAGDAVTRPAPATVTVEAVDHAYQPDQPVLRGVDLEVGAAERVALVGASGAGKTTLAGLIAGVRRPTGGVVRLGGTKLDDLDPAEVRRLVIIVTQEVHVFAGPLGDDLRLARPAATDDELRAALVRVGAGDWLDALPDGLGTVVGDGGHRLTVTQAQQLALARLVLADPPIAVLDEATAEAGSAGARLLEAAVAEALAGRTGIVVAHRLTQAAAADRVVLLDAGRVVETGTHAELSVRPDGRYAALWRAWAGHRPAG</sequence>
<dbReference type="PANTHER" id="PTHR43394:SF1">
    <property type="entry name" value="ATP-BINDING CASSETTE SUB-FAMILY B MEMBER 10, MITOCHONDRIAL"/>
    <property type="match status" value="1"/>
</dbReference>
<dbReference type="SMART" id="SM00382">
    <property type="entry name" value="AAA"/>
    <property type="match status" value="1"/>
</dbReference>
<dbReference type="Gene3D" id="3.40.50.300">
    <property type="entry name" value="P-loop containing nucleotide triphosphate hydrolases"/>
    <property type="match status" value="1"/>
</dbReference>
<dbReference type="InterPro" id="IPR039421">
    <property type="entry name" value="Type_1_exporter"/>
</dbReference>
<protein>
    <submittedName>
        <fullName evidence="13">Multidrug ABC transporter permease</fullName>
    </submittedName>
</protein>
<keyword evidence="9 10" id="KW-0472">Membrane</keyword>
<evidence type="ECO:0000256" key="9">
    <source>
        <dbReference type="ARBA" id="ARBA00023136"/>
    </source>
</evidence>
<evidence type="ECO:0000259" key="12">
    <source>
        <dbReference type="PROSITE" id="PS50929"/>
    </source>
</evidence>
<dbReference type="InterPro" id="IPR036640">
    <property type="entry name" value="ABC1_TM_sf"/>
</dbReference>
<evidence type="ECO:0000256" key="10">
    <source>
        <dbReference type="SAM" id="Phobius"/>
    </source>
</evidence>
<evidence type="ECO:0000256" key="8">
    <source>
        <dbReference type="ARBA" id="ARBA00022989"/>
    </source>
</evidence>
<keyword evidence="6" id="KW-0547">Nucleotide-binding</keyword>
<feature type="transmembrane region" description="Helical" evidence="10">
    <location>
        <begin position="289"/>
        <end position="313"/>
    </location>
</feature>
<dbReference type="PROSITE" id="PS50929">
    <property type="entry name" value="ABC_TM1F"/>
    <property type="match status" value="1"/>
</dbReference>
<dbReference type="EMBL" id="BOMV01000064">
    <property type="protein sequence ID" value="GIE98666.1"/>
    <property type="molecule type" value="Genomic_DNA"/>
</dbReference>
<feature type="transmembrane region" description="Helical" evidence="10">
    <location>
        <begin position="34"/>
        <end position="56"/>
    </location>
</feature>
<dbReference type="GO" id="GO:0005886">
    <property type="term" value="C:plasma membrane"/>
    <property type="evidence" value="ECO:0007669"/>
    <property type="project" value="UniProtKB-SubCell"/>
</dbReference>
<dbReference type="Pfam" id="PF00005">
    <property type="entry name" value="ABC_tran"/>
    <property type="match status" value="1"/>
</dbReference>
<keyword evidence="3" id="KW-1003">Cell membrane</keyword>
<feature type="domain" description="ABC transmembrane type-1" evidence="12">
    <location>
        <begin position="36"/>
        <end position="318"/>
    </location>
</feature>
<dbReference type="SUPFAM" id="SSF90123">
    <property type="entry name" value="ABC transporter transmembrane region"/>
    <property type="match status" value="1"/>
</dbReference>
<feature type="transmembrane region" description="Helical" evidence="10">
    <location>
        <begin position="259"/>
        <end position="282"/>
    </location>
</feature>
<evidence type="ECO:0000259" key="11">
    <source>
        <dbReference type="PROSITE" id="PS50893"/>
    </source>
</evidence>
<evidence type="ECO:0000256" key="2">
    <source>
        <dbReference type="ARBA" id="ARBA00022448"/>
    </source>
</evidence>
<dbReference type="Proteomes" id="UP000636960">
    <property type="component" value="Unassembled WGS sequence"/>
</dbReference>
<dbReference type="GO" id="GO:0016887">
    <property type="term" value="F:ATP hydrolysis activity"/>
    <property type="evidence" value="ECO:0007669"/>
    <property type="project" value="InterPro"/>
</dbReference>
<keyword evidence="4" id="KW-0997">Cell inner membrane</keyword>
<keyword evidence="14" id="KW-1185">Reference proteome</keyword>
<keyword evidence="2" id="KW-0813">Transport</keyword>
<dbReference type="InterPro" id="IPR011527">
    <property type="entry name" value="ABC1_TM_dom"/>
</dbReference>
<keyword evidence="8 10" id="KW-1133">Transmembrane helix</keyword>